<dbReference type="Gene3D" id="3.40.50.280">
    <property type="entry name" value="Cobalamin-binding domain"/>
    <property type="match status" value="1"/>
</dbReference>
<organism evidence="24 25">
    <name type="scientific">Candidatus Borkfalkia faecigallinarum</name>
    <dbReference type="NCBI Taxonomy" id="2838509"/>
    <lineage>
        <taxon>Bacteria</taxon>
        <taxon>Bacillati</taxon>
        <taxon>Bacillota</taxon>
        <taxon>Clostridia</taxon>
        <taxon>Christensenellales</taxon>
        <taxon>Christensenellaceae</taxon>
        <taxon>Candidatus Borkfalkia</taxon>
    </lineage>
</organism>
<dbReference type="GO" id="GO:0046653">
    <property type="term" value="P:tetrahydrofolate metabolic process"/>
    <property type="evidence" value="ECO:0007669"/>
    <property type="project" value="TreeGrafter"/>
</dbReference>
<keyword evidence="10" id="KW-0846">Cobalamin</keyword>
<dbReference type="InterPro" id="IPR003759">
    <property type="entry name" value="Cbl-bd_cap"/>
</dbReference>
<feature type="domain" description="B12-binding N-terminal" evidence="23">
    <location>
        <begin position="576"/>
        <end position="668"/>
    </location>
</feature>
<dbReference type="PANTHER" id="PTHR45833:SF1">
    <property type="entry name" value="METHIONINE SYNTHASE"/>
    <property type="match status" value="1"/>
</dbReference>
<keyword evidence="12" id="KW-0949">S-adenosyl-L-methionine</keyword>
<dbReference type="Gene3D" id="3.20.20.330">
    <property type="entry name" value="Homocysteine-binding-like domain"/>
    <property type="match status" value="1"/>
</dbReference>
<evidence type="ECO:0000256" key="10">
    <source>
        <dbReference type="ARBA" id="ARBA00022628"/>
    </source>
</evidence>
<dbReference type="InterPro" id="IPR036724">
    <property type="entry name" value="Cobalamin-bd_sf"/>
</dbReference>
<dbReference type="InterPro" id="IPR006158">
    <property type="entry name" value="Cobalamin-bd"/>
</dbReference>
<comment type="similarity">
    <text evidence="5">Belongs to the vitamin-B12 dependent methionine synthase family.</text>
</comment>
<dbReference type="Proteomes" id="UP000824249">
    <property type="component" value="Unassembled WGS sequence"/>
</dbReference>
<dbReference type="GO" id="GO:0008705">
    <property type="term" value="F:methionine synthase activity"/>
    <property type="evidence" value="ECO:0007669"/>
    <property type="project" value="UniProtKB-EC"/>
</dbReference>
<evidence type="ECO:0000256" key="13">
    <source>
        <dbReference type="ARBA" id="ARBA00022723"/>
    </source>
</evidence>
<keyword evidence="8 19" id="KW-0489">Methyltransferase</keyword>
<dbReference type="EMBL" id="DXFD01000026">
    <property type="protein sequence ID" value="HIX46379.1"/>
    <property type="molecule type" value="Genomic_DNA"/>
</dbReference>
<evidence type="ECO:0000259" key="20">
    <source>
        <dbReference type="PROSITE" id="PS50970"/>
    </source>
</evidence>
<dbReference type="InterPro" id="IPR050554">
    <property type="entry name" value="Met_Synthase/Corrinoid"/>
</dbReference>
<evidence type="ECO:0000256" key="12">
    <source>
        <dbReference type="ARBA" id="ARBA00022691"/>
    </source>
</evidence>
<dbReference type="PANTHER" id="PTHR45833">
    <property type="entry name" value="METHIONINE SYNTHASE"/>
    <property type="match status" value="1"/>
</dbReference>
<accession>A0A9D1VSX1</accession>
<dbReference type="GO" id="GO:0050667">
    <property type="term" value="P:homocysteine metabolic process"/>
    <property type="evidence" value="ECO:0007669"/>
    <property type="project" value="TreeGrafter"/>
</dbReference>
<dbReference type="GO" id="GO:0031419">
    <property type="term" value="F:cobalamin binding"/>
    <property type="evidence" value="ECO:0007669"/>
    <property type="project" value="UniProtKB-KW"/>
</dbReference>
<evidence type="ECO:0000256" key="2">
    <source>
        <dbReference type="ARBA" id="ARBA00001947"/>
    </source>
</evidence>
<evidence type="ECO:0000259" key="23">
    <source>
        <dbReference type="PROSITE" id="PS51337"/>
    </source>
</evidence>
<evidence type="ECO:0000256" key="11">
    <source>
        <dbReference type="ARBA" id="ARBA00022679"/>
    </source>
</evidence>
<dbReference type="InterPro" id="IPR011005">
    <property type="entry name" value="Dihydropteroate_synth-like_sf"/>
</dbReference>
<keyword evidence="11 19" id="KW-0808">Transferase</keyword>
<dbReference type="PROSITE" id="PS51337">
    <property type="entry name" value="B12_BINDING_NTER"/>
    <property type="match status" value="1"/>
</dbReference>
<evidence type="ECO:0000259" key="21">
    <source>
        <dbReference type="PROSITE" id="PS50972"/>
    </source>
</evidence>
<evidence type="ECO:0000256" key="9">
    <source>
        <dbReference type="ARBA" id="ARBA00022605"/>
    </source>
</evidence>
<dbReference type="PROSITE" id="PS50972">
    <property type="entry name" value="PTERIN_BINDING"/>
    <property type="match status" value="1"/>
</dbReference>
<dbReference type="SUPFAM" id="SSF52242">
    <property type="entry name" value="Cobalamin (vitamin B12)-binding domain"/>
    <property type="match status" value="1"/>
</dbReference>
<dbReference type="Gene3D" id="1.10.1240.10">
    <property type="entry name" value="Methionine synthase domain"/>
    <property type="match status" value="1"/>
</dbReference>
<evidence type="ECO:0000256" key="3">
    <source>
        <dbReference type="ARBA" id="ARBA00001956"/>
    </source>
</evidence>
<feature type="binding site" evidence="19">
    <location>
        <position position="263"/>
    </location>
    <ligand>
        <name>Zn(2+)</name>
        <dbReference type="ChEBI" id="CHEBI:29105"/>
    </ligand>
</feature>
<protein>
    <recommendedName>
        <fullName evidence="7">Methionine synthase</fullName>
        <ecNumber evidence="6">2.1.1.13</ecNumber>
    </recommendedName>
    <alternativeName>
        <fullName evidence="18">5-methyltetrahydrofolate--homocysteine methyltransferase</fullName>
    </alternativeName>
</protein>
<keyword evidence="14 19" id="KW-0862">Zinc</keyword>
<dbReference type="InterPro" id="IPR003726">
    <property type="entry name" value="HCY_dom"/>
</dbReference>
<dbReference type="SUPFAM" id="SSF51717">
    <property type="entry name" value="Dihydropteroate synthetase-like"/>
    <property type="match status" value="1"/>
</dbReference>
<evidence type="ECO:0000256" key="18">
    <source>
        <dbReference type="ARBA" id="ARBA00031040"/>
    </source>
</evidence>
<evidence type="ECO:0000256" key="19">
    <source>
        <dbReference type="PROSITE-ProRule" id="PRU00333"/>
    </source>
</evidence>
<evidence type="ECO:0000256" key="17">
    <source>
        <dbReference type="ARBA" id="ARBA00025552"/>
    </source>
</evidence>
<dbReference type="PROSITE" id="PS51332">
    <property type="entry name" value="B12_BINDING"/>
    <property type="match status" value="1"/>
</dbReference>
<comment type="caution">
    <text evidence="24">The sequence shown here is derived from an EMBL/GenBank/DDBJ whole genome shotgun (WGS) entry which is preliminary data.</text>
</comment>
<dbReference type="PROSITE" id="PS50970">
    <property type="entry name" value="HCY"/>
    <property type="match status" value="1"/>
</dbReference>
<keyword evidence="9" id="KW-0028">Amino-acid biosynthesis</keyword>
<dbReference type="SMART" id="SM01018">
    <property type="entry name" value="B12-binding_2"/>
    <property type="match status" value="1"/>
</dbReference>
<dbReference type="Pfam" id="PF02310">
    <property type="entry name" value="B12-binding"/>
    <property type="match status" value="1"/>
</dbReference>
<dbReference type="GO" id="GO:0005829">
    <property type="term" value="C:cytosol"/>
    <property type="evidence" value="ECO:0007669"/>
    <property type="project" value="TreeGrafter"/>
</dbReference>
<dbReference type="InterPro" id="IPR036594">
    <property type="entry name" value="Meth_synthase_dom"/>
</dbReference>
<reference evidence="24" key="2">
    <citation type="submission" date="2021-04" db="EMBL/GenBank/DDBJ databases">
        <authorList>
            <person name="Gilroy R."/>
        </authorList>
    </citation>
    <scope>NUCLEOTIDE SEQUENCE</scope>
    <source>
        <strain evidence="24">26628</strain>
    </source>
</reference>
<evidence type="ECO:0000256" key="8">
    <source>
        <dbReference type="ARBA" id="ARBA00022603"/>
    </source>
</evidence>
<dbReference type="Pfam" id="PF02574">
    <property type="entry name" value="S-methyl_trans"/>
    <property type="match status" value="1"/>
</dbReference>
<dbReference type="GO" id="GO:0032259">
    <property type="term" value="P:methylation"/>
    <property type="evidence" value="ECO:0007669"/>
    <property type="project" value="UniProtKB-KW"/>
</dbReference>
<gene>
    <name evidence="24" type="ORF">H9737_01645</name>
</gene>
<proteinExistence type="inferred from homology"/>
<reference evidence="24" key="1">
    <citation type="journal article" date="2021" name="PeerJ">
        <title>Extensive microbial diversity within the chicken gut microbiome revealed by metagenomics and culture.</title>
        <authorList>
            <person name="Gilroy R."/>
            <person name="Ravi A."/>
            <person name="Getino M."/>
            <person name="Pursley I."/>
            <person name="Horton D.L."/>
            <person name="Alikhan N.F."/>
            <person name="Baker D."/>
            <person name="Gharbi K."/>
            <person name="Hall N."/>
            <person name="Watson M."/>
            <person name="Adriaenssens E.M."/>
            <person name="Foster-Nyarko E."/>
            <person name="Jarju S."/>
            <person name="Secka A."/>
            <person name="Antonio M."/>
            <person name="Oren A."/>
            <person name="Chaudhuri R.R."/>
            <person name="La Ragione R."/>
            <person name="Hildebrand F."/>
            <person name="Pallen M.J."/>
        </authorList>
    </citation>
    <scope>NUCLEOTIDE SEQUENCE</scope>
    <source>
        <strain evidence="24">26628</strain>
    </source>
</reference>
<evidence type="ECO:0000256" key="6">
    <source>
        <dbReference type="ARBA" id="ARBA00012032"/>
    </source>
</evidence>
<comment type="catalytic activity">
    <reaction evidence="1">
        <text>(6S)-5-methyl-5,6,7,8-tetrahydrofolate + L-homocysteine = (6S)-5,6,7,8-tetrahydrofolate + L-methionine</text>
        <dbReference type="Rhea" id="RHEA:11172"/>
        <dbReference type="ChEBI" id="CHEBI:18608"/>
        <dbReference type="ChEBI" id="CHEBI:57453"/>
        <dbReference type="ChEBI" id="CHEBI:57844"/>
        <dbReference type="ChEBI" id="CHEBI:58199"/>
        <dbReference type="EC" id="2.1.1.13"/>
    </reaction>
</comment>
<dbReference type="InterPro" id="IPR000489">
    <property type="entry name" value="Pterin-binding_dom"/>
</dbReference>
<evidence type="ECO:0000256" key="15">
    <source>
        <dbReference type="ARBA" id="ARBA00023167"/>
    </source>
</evidence>
<evidence type="ECO:0000256" key="1">
    <source>
        <dbReference type="ARBA" id="ARBA00001700"/>
    </source>
</evidence>
<dbReference type="Pfam" id="PF00809">
    <property type="entry name" value="Pterin_bind"/>
    <property type="match status" value="1"/>
</dbReference>
<dbReference type="InterPro" id="IPR036589">
    <property type="entry name" value="HCY_dom_sf"/>
</dbReference>
<feature type="domain" description="Pterin-binding" evidence="21">
    <location>
        <begin position="306"/>
        <end position="550"/>
    </location>
</feature>
<keyword evidence="13 19" id="KW-0479">Metal-binding</keyword>
<comment type="function">
    <text evidence="17">Catalyzes the transfer of a methyl group from methyl-cobalamin to homocysteine, yielding enzyme-bound cob(I)alamin and methionine. Subsequently, remethylates the cofactor using methyltetrahydrofolate.</text>
</comment>
<dbReference type="GO" id="GO:0046872">
    <property type="term" value="F:metal ion binding"/>
    <property type="evidence" value="ECO:0007669"/>
    <property type="project" value="UniProtKB-KW"/>
</dbReference>
<sequence>MDFLSFLQRNIPLFDGAFGTMLQQRAGGPVGTVPELWNVERPADVAAIHRAYAEAGADVITANTFGANEFKVGSAEEAEKLIRAGVRLAKEAAPDKFVALDIGPSGRLLEPMGSLSFDDAYAAFARQAKAGAAAGADLILIETMADLQELRAAVLAARENTSLPVLCSMTFEENGRTFAGCDPVCYALTASPLADAIGVNCSLGPDKLLPVVQALLDHTNKPVLVQANAGLPDEQMNYSVGPEEFAAAYRAFLDAGVRILGGCCGTTPEHIRRLRALIGRRRPRAARRKFISAVCSATKAVFFDGVRTIGERINPTGKKAMKQALREGDYAFVQGQAIEQAEAGADILDVNAGLPEIDEKAALVRLVREVQAVCDLPLQIDCGKPDAVEAALRRCCGKAIVNSVNGDPAVLRTILPIVKKYGAAVVGLTTDERGIPRTAAERVRIAGDIIHACAEYGIPQENILIDCLTLTVSAEQGQARETLEAIRQIKSRWRVRTTLGVSNISFGLPERRIVNTAFLTAAFAAGLDAPILNPNIPENMQAVHAWRVLSGEDKNCAAYTARYGGAKAESAPAGGTAGHERPADARAELFRCIRKGLPQAAAACATLLEKEAPLDVVNGSLIPALNEVGDDYEKGVLFLPQLIAAAESAKLCFDEVKKRLPGGETERGKIVLATVKGDIHDIGKNIARTVLENYGYKVIDLGKNVPPEQVAAACEREDVRLCGLSALMTTTVPAMEETIRLLRARCPRCRVMVGGAVLNADYAKKIGADWYCKDANADVKIARYLFEGGEEVPTL</sequence>
<comment type="pathway">
    <text evidence="4">Amino-acid biosynthesis; L-methionine biosynthesis via de novo pathway; L-methionine from L-homocysteine (MetH route): step 1/1.</text>
</comment>
<feature type="domain" description="Hcy-binding" evidence="20">
    <location>
        <begin position="1"/>
        <end position="278"/>
    </location>
</feature>
<dbReference type="EC" id="2.1.1.13" evidence="6"/>
<feature type="binding site" evidence="19">
    <location>
        <position position="264"/>
    </location>
    <ligand>
        <name>Zn(2+)</name>
        <dbReference type="ChEBI" id="CHEBI:29105"/>
    </ligand>
</feature>
<dbReference type="AlphaFoldDB" id="A0A9D1VSX1"/>
<dbReference type="PIRSF" id="PIRSF037472">
    <property type="entry name" value="DHPS_mtfrase"/>
    <property type="match status" value="1"/>
</dbReference>
<dbReference type="Gene3D" id="3.20.20.20">
    <property type="entry name" value="Dihydropteroate synthase-like"/>
    <property type="match status" value="1"/>
</dbReference>
<comment type="cofactor">
    <cofactor evidence="3">
        <name>methylcob(III)alamin</name>
        <dbReference type="ChEBI" id="CHEBI:28115"/>
    </cofactor>
</comment>
<name>A0A9D1VSX1_9FIRM</name>
<keyword evidence="15" id="KW-0486">Methionine biosynthesis</keyword>
<dbReference type="SUPFAM" id="SSF82282">
    <property type="entry name" value="Homocysteine S-methyltransferase"/>
    <property type="match status" value="1"/>
</dbReference>
<evidence type="ECO:0000256" key="5">
    <source>
        <dbReference type="ARBA" id="ARBA00010398"/>
    </source>
</evidence>
<evidence type="ECO:0000256" key="7">
    <source>
        <dbReference type="ARBA" id="ARBA00013998"/>
    </source>
</evidence>
<dbReference type="Pfam" id="PF02607">
    <property type="entry name" value="B12-binding_2"/>
    <property type="match status" value="1"/>
</dbReference>
<evidence type="ECO:0000259" key="22">
    <source>
        <dbReference type="PROSITE" id="PS51332"/>
    </source>
</evidence>
<keyword evidence="16" id="KW-0170">Cobalt</keyword>
<comment type="cofactor">
    <cofactor evidence="2 19">
        <name>Zn(2+)</name>
        <dbReference type="ChEBI" id="CHEBI:29105"/>
    </cofactor>
</comment>
<feature type="binding site" evidence="19">
    <location>
        <position position="201"/>
    </location>
    <ligand>
        <name>Zn(2+)</name>
        <dbReference type="ChEBI" id="CHEBI:29105"/>
    </ligand>
</feature>
<evidence type="ECO:0000313" key="24">
    <source>
        <dbReference type="EMBL" id="HIX46379.1"/>
    </source>
</evidence>
<dbReference type="InterPro" id="IPR017215">
    <property type="entry name" value="MetH_bac"/>
</dbReference>
<feature type="domain" description="B12-binding" evidence="22">
    <location>
        <begin position="667"/>
        <end position="795"/>
    </location>
</feature>
<evidence type="ECO:0000256" key="14">
    <source>
        <dbReference type="ARBA" id="ARBA00022833"/>
    </source>
</evidence>
<evidence type="ECO:0000256" key="16">
    <source>
        <dbReference type="ARBA" id="ARBA00023285"/>
    </source>
</evidence>
<dbReference type="SUPFAM" id="SSF47644">
    <property type="entry name" value="Methionine synthase domain"/>
    <property type="match status" value="1"/>
</dbReference>
<evidence type="ECO:0000256" key="4">
    <source>
        <dbReference type="ARBA" id="ARBA00005178"/>
    </source>
</evidence>
<dbReference type="NCBIfam" id="NF005719">
    <property type="entry name" value="PRK07535.1"/>
    <property type="match status" value="1"/>
</dbReference>
<evidence type="ECO:0000313" key="25">
    <source>
        <dbReference type="Proteomes" id="UP000824249"/>
    </source>
</evidence>